<dbReference type="InterPro" id="IPR036388">
    <property type="entry name" value="WH-like_DNA-bd_sf"/>
</dbReference>
<evidence type="ECO:0000259" key="4">
    <source>
        <dbReference type="PROSITE" id="PS50043"/>
    </source>
</evidence>
<evidence type="ECO:0000256" key="2">
    <source>
        <dbReference type="ARBA" id="ARBA00023125"/>
    </source>
</evidence>
<dbReference type="InterPro" id="IPR041617">
    <property type="entry name" value="TPR_MalT"/>
</dbReference>
<dbReference type="InterPro" id="IPR016032">
    <property type="entry name" value="Sig_transdc_resp-reg_C-effctor"/>
</dbReference>
<dbReference type="SUPFAM" id="SSF52540">
    <property type="entry name" value="P-loop containing nucleoside triphosphate hydrolases"/>
    <property type="match status" value="1"/>
</dbReference>
<feature type="domain" description="HTH luxR-type" evidence="4">
    <location>
        <begin position="950"/>
        <end position="1015"/>
    </location>
</feature>
<name>A0ABP9X6Z6_9CHLR</name>
<dbReference type="EMBL" id="BAABRU010000034">
    <property type="protein sequence ID" value="GAA5531151.1"/>
    <property type="molecule type" value="Genomic_DNA"/>
</dbReference>
<dbReference type="RefSeq" id="WP_345724729.1">
    <property type="nucleotide sequence ID" value="NZ_BAABRU010000034.1"/>
</dbReference>
<dbReference type="PRINTS" id="PR00038">
    <property type="entry name" value="HTHLUXR"/>
</dbReference>
<keyword evidence="3" id="KW-0804">Transcription</keyword>
<comment type="caution">
    <text evidence="5">The sequence shown here is derived from an EMBL/GenBank/DDBJ whole genome shotgun (WGS) entry which is preliminary data.</text>
</comment>
<dbReference type="InterPro" id="IPR000792">
    <property type="entry name" value="Tscrpt_reg_LuxR_C"/>
</dbReference>
<gene>
    <name evidence="5" type="primary">malT_8</name>
    <name evidence="5" type="ORF">Hgul01_04976</name>
</gene>
<dbReference type="PROSITE" id="PS50043">
    <property type="entry name" value="HTH_LUXR_2"/>
    <property type="match status" value="1"/>
</dbReference>
<evidence type="ECO:0000256" key="3">
    <source>
        <dbReference type="ARBA" id="ARBA00023163"/>
    </source>
</evidence>
<dbReference type="InterPro" id="IPR011990">
    <property type="entry name" value="TPR-like_helical_dom_sf"/>
</dbReference>
<dbReference type="PANTHER" id="PTHR44688:SF16">
    <property type="entry name" value="DNA-BINDING TRANSCRIPTIONAL ACTIVATOR DEVR_DOSR"/>
    <property type="match status" value="1"/>
</dbReference>
<dbReference type="Proteomes" id="UP001428290">
    <property type="component" value="Unassembled WGS sequence"/>
</dbReference>
<accession>A0ABP9X6Z6</accession>
<keyword evidence="1" id="KW-0805">Transcription regulation</keyword>
<dbReference type="SUPFAM" id="SSF46894">
    <property type="entry name" value="C-terminal effector domain of the bipartite response regulators"/>
    <property type="match status" value="1"/>
</dbReference>
<dbReference type="SUPFAM" id="SSF48452">
    <property type="entry name" value="TPR-like"/>
    <property type="match status" value="1"/>
</dbReference>
<dbReference type="Pfam" id="PF00196">
    <property type="entry name" value="GerE"/>
    <property type="match status" value="1"/>
</dbReference>
<dbReference type="InterPro" id="IPR027417">
    <property type="entry name" value="P-loop_NTPase"/>
</dbReference>
<keyword evidence="2" id="KW-0238">DNA-binding</keyword>
<dbReference type="Gene3D" id="1.10.10.10">
    <property type="entry name" value="Winged helix-like DNA-binding domain superfamily/Winged helix DNA-binding domain"/>
    <property type="match status" value="1"/>
</dbReference>
<evidence type="ECO:0000256" key="1">
    <source>
        <dbReference type="ARBA" id="ARBA00023015"/>
    </source>
</evidence>
<dbReference type="Gene3D" id="3.40.50.300">
    <property type="entry name" value="P-loop containing nucleotide triphosphate hydrolases"/>
    <property type="match status" value="1"/>
</dbReference>
<keyword evidence="6" id="KW-1185">Reference proteome</keyword>
<dbReference type="PANTHER" id="PTHR44688">
    <property type="entry name" value="DNA-BINDING TRANSCRIPTIONAL ACTIVATOR DEVR_DOSR"/>
    <property type="match status" value="1"/>
</dbReference>
<evidence type="ECO:0000313" key="5">
    <source>
        <dbReference type="EMBL" id="GAA5531151.1"/>
    </source>
</evidence>
<organism evidence="5 6">
    <name type="scientific">Herpetosiphon gulosus</name>
    <dbReference type="NCBI Taxonomy" id="1973496"/>
    <lineage>
        <taxon>Bacteria</taxon>
        <taxon>Bacillati</taxon>
        <taxon>Chloroflexota</taxon>
        <taxon>Chloroflexia</taxon>
        <taxon>Herpetosiphonales</taxon>
        <taxon>Herpetosiphonaceae</taxon>
        <taxon>Herpetosiphon</taxon>
    </lineage>
</organism>
<dbReference type="Pfam" id="PF25873">
    <property type="entry name" value="WHD_MalT"/>
    <property type="match status" value="1"/>
</dbReference>
<protein>
    <submittedName>
        <fullName evidence="5">HTH-type transcriptional regulator MalT</fullName>
    </submittedName>
</protein>
<evidence type="ECO:0000313" key="6">
    <source>
        <dbReference type="Proteomes" id="UP001428290"/>
    </source>
</evidence>
<dbReference type="Pfam" id="PF17874">
    <property type="entry name" value="TPR_MalT"/>
    <property type="match status" value="1"/>
</dbReference>
<reference evidence="5 6" key="1">
    <citation type="submission" date="2024-02" db="EMBL/GenBank/DDBJ databases">
        <title>Herpetosiphon gulosus NBRC 112829.</title>
        <authorList>
            <person name="Ichikawa N."/>
            <person name="Katano-Makiyama Y."/>
            <person name="Hidaka K."/>
        </authorList>
    </citation>
    <scope>NUCLEOTIDE SEQUENCE [LARGE SCALE GENOMIC DNA]</scope>
    <source>
        <strain evidence="5 6">NBRC 112829</strain>
    </source>
</reference>
<dbReference type="SMART" id="SM00421">
    <property type="entry name" value="HTH_LUXR"/>
    <property type="match status" value="1"/>
</dbReference>
<dbReference type="Gene3D" id="1.25.40.10">
    <property type="entry name" value="Tetratricopeptide repeat domain"/>
    <property type="match status" value="1"/>
</dbReference>
<dbReference type="InterPro" id="IPR059106">
    <property type="entry name" value="WHD_MalT"/>
</dbReference>
<proteinExistence type="predicted"/>
<dbReference type="CDD" id="cd06170">
    <property type="entry name" value="LuxR_C_like"/>
    <property type="match status" value="1"/>
</dbReference>
<dbReference type="PROSITE" id="PS00622">
    <property type="entry name" value="HTH_LUXR_1"/>
    <property type="match status" value="1"/>
</dbReference>
<sequence length="1021" mass="113611">MPLRAAAHRTTPVCDSEWLEYTSNGRQQRVAVESSAWYAWLKAPTHTTFYFMSTSGTFTARREQRRARSYWYAYSKKAGKTRKVYLGLVEQLSLERLLQAAASLADQSTSITLLLRTKFMLPASRVGLVLRPQLIEHLNNQRLPLILVCAPAGFGKTTLIADWARTQSHPLAWLSLEPNDNQSNRFWSYFLTALHDVAPKAAAEALALHTQSIALSHVLISLVNGLTSVNQQLTLVLDDYQTISDPTIHHDLTWLIDHAPTGFQLVLLSRSEPPLPLARWRVAGHLNELLVGMLRFNKAEISAFLSTTIQLELPDETLANLETRTEGWIAGLQLLTLSIHGHNPLAAIDLLATSSGNQRAIFDYFTQEILQKQPLAVQQFLLQTAILDRLSEALCQAVIDPMVLAALPASTSGLLDYLERSNLFVRALDPKQHWYRYHQLFRESLLHSAEQHLGKNGMAQLHGRASVWFEQAELFTEAINHALAAADFVRAGALIASIGFRLLLSDQSALVQAWLQALPTAIIEQNAQLCLWSAWLLVSQNQLAATSHYLNLITGLLACMNPEDHQTASVNGHLRALQANIARRQGDMPQALALTNQALSGLTDAHTILRSVITRNLCAGYLVSGDTVAAEQALQQSLHEQELLELRVSSGDSHPSDRQYARTTRLLLWIETTSLRWLQGQLHAAADLYRQTFHLSREQHQHSISAIACVNLGQILRQWNNLAEAREFIQQGNVYSQQIGADVTHRNGLIELARIQQAYGQREQARTTMAQAVELAQSTRGLLWATTWQARLQLAQGDLAAAIRWAQAYQRQPNAFPQFNLYDVEDLTLARVLIAQGRVNQACALLDLLLPACQTAGRLPSVIEVYLLQALALAANNDWTAASNQLLHALSLAEPEGYIRLFVDEGTPLADLLVRLEPQVQGTLRQYIQRLLVACGLSITSEPYIFGSSLNGFIEPLSERELEVVRLLAAGFSNQAIAYQLVVTLNTIKTHLKNIYGKLAVTSRTQAIARARSLNLISHDN</sequence>